<dbReference type="EMBL" id="CP032098">
    <property type="protein sequence ID" value="AXX92110.1"/>
    <property type="molecule type" value="Genomic_DNA"/>
</dbReference>
<name>A0AB33GM49_9BACT</name>
<feature type="region of interest" description="Disordered" evidence="6">
    <location>
        <begin position="43"/>
        <end position="80"/>
    </location>
</feature>
<dbReference type="GO" id="GO:0016020">
    <property type="term" value="C:membrane"/>
    <property type="evidence" value="ECO:0007669"/>
    <property type="project" value="UniProtKB-SubCell"/>
</dbReference>
<accession>A0AB33GM49</accession>
<reference evidence="8 9" key="1">
    <citation type="submission" date="2018-08" db="EMBL/GenBank/DDBJ databases">
        <title>Complete genome of the Arcobacter molluscorum type strain LMG 25693.</title>
        <authorList>
            <person name="Miller W.G."/>
            <person name="Yee E."/>
            <person name="Bono J.L."/>
        </authorList>
    </citation>
    <scope>NUCLEOTIDE SEQUENCE [LARGE SCALE GENOMIC DNA]</scope>
    <source>
        <strain evidence="8 9">CECT 7696</strain>
    </source>
</reference>
<evidence type="ECO:0000256" key="4">
    <source>
        <dbReference type="ARBA" id="ARBA00023136"/>
    </source>
</evidence>
<keyword evidence="2" id="KW-0812">Transmembrane</keyword>
<sequence>MKTIIFAFILSITIHILFLYNYKVQKKQENFIQENRLKPNSNKSSLTFVRLKKSKPIQSQQKPKTIDSTNKTEQKQQKEYTKVNKKILPQKKRTKKVIPITKEKEKKVVEKKQQLKKVDKQIQEQQKRSVKSDPLENFLLSNQVLDKELLDNETKSYIKLYGKEYDKFTKVQKEFLQNNLKSIGRITQNYLYKRGYPRIAVRTKQEGMNVIEFYLYPNGDISDMKIINSSSYSTLDKNTKETVETAYKDYPRPKEKTKIRIYVNYKILY</sequence>
<evidence type="ECO:0000256" key="3">
    <source>
        <dbReference type="ARBA" id="ARBA00022989"/>
    </source>
</evidence>
<evidence type="ECO:0000256" key="2">
    <source>
        <dbReference type="ARBA" id="ARBA00022692"/>
    </source>
</evidence>
<dbReference type="KEGG" id="amol:AMOL_1126"/>
<evidence type="ECO:0000313" key="9">
    <source>
        <dbReference type="Proteomes" id="UP000262712"/>
    </source>
</evidence>
<feature type="domain" description="TonB C-terminal" evidence="7">
    <location>
        <begin position="181"/>
        <end position="269"/>
    </location>
</feature>
<evidence type="ECO:0000256" key="5">
    <source>
        <dbReference type="SAM" id="Coils"/>
    </source>
</evidence>
<dbReference type="SUPFAM" id="SSF74653">
    <property type="entry name" value="TolA/TonB C-terminal domain"/>
    <property type="match status" value="1"/>
</dbReference>
<proteinExistence type="predicted"/>
<protein>
    <submittedName>
        <fullName evidence="8">TonB domain-containing protein</fullName>
    </submittedName>
</protein>
<keyword evidence="5" id="KW-0175">Coiled coil</keyword>
<dbReference type="Gene3D" id="3.30.1150.10">
    <property type="match status" value="1"/>
</dbReference>
<dbReference type="Proteomes" id="UP000262712">
    <property type="component" value="Chromosome"/>
</dbReference>
<gene>
    <name evidence="8" type="ORF">AMOL_1126</name>
</gene>
<dbReference type="NCBIfam" id="TIGR01352">
    <property type="entry name" value="tonB_Cterm"/>
    <property type="match status" value="1"/>
</dbReference>
<comment type="subcellular location">
    <subcellularLocation>
        <location evidence="1">Membrane</location>
        <topology evidence="1">Single-pass membrane protein</topology>
    </subcellularLocation>
</comment>
<organism evidence="8 9">
    <name type="scientific">Malaciobacter molluscorum LMG 25693</name>
    <dbReference type="NCBI Taxonomy" id="870501"/>
    <lineage>
        <taxon>Bacteria</taxon>
        <taxon>Pseudomonadati</taxon>
        <taxon>Campylobacterota</taxon>
        <taxon>Epsilonproteobacteria</taxon>
        <taxon>Campylobacterales</taxon>
        <taxon>Arcobacteraceae</taxon>
        <taxon>Malaciobacter</taxon>
    </lineage>
</organism>
<feature type="compositionally biased region" description="Basic and acidic residues" evidence="6">
    <location>
        <begin position="70"/>
        <end position="80"/>
    </location>
</feature>
<dbReference type="Pfam" id="PF03544">
    <property type="entry name" value="TonB_C"/>
    <property type="match status" value="1"/>
</dbReference>
<evidence type="ECO:0000313" key="8">
    <source>
        <dbReference type="EMBL" id="AXX92110.1"/>
    </source>
</evidence>
<dbReference type="InterPro" id="IPR037682">
    <property type="entry name" value="TonB_C"/>
</dbReference>
<feature type="coiled-coil region" evidence="5">
    <location>
        <begin position="101"/>
        <end position="128"/>
    </location>
</feature>
<dbReference type="InterPro" id="IPR006260">
    <property type="entry name" value="TonB/TolA_C"/>
</dbReference>
<evidence type="ECO:0000256" key="1">
    <source>
        <dbReference type="ARBA" id="ARBA00004167"/>
    </source>
</evidence>
<dbReference type="PROSITE" id="PS52015">
    <property type="entry name" value="TONB_CTD"/>
    <property type="match status" value="1"/>
</dbReference>
<dbReference type="RefSeq" id="WP_164997057.1">
    <property type="nucleotide sequence ID" value="NZ_CP032098.1"/>
</dbReference>
<evidence type="ECO:0000256" key="6">
    <source>
        <dbReference type="SAM" id="MobiDB-lite"/>
    </source>
</evidence>
<dbReference type="AlphaFoldDB" id="A0AB33GM49"/>
<keyword evidence="4" id="KW-0472">Membrane</keyword>
<dbReference type="GO" id="GO:0055085">
    <property type="term" value="P:transmembrane transport"/>
    <property type="evidence" value="ECO:0007669"/>
    <property type="project" value="InterPro"/>
</dbReference>
<evidence type="ECO:0000259" key="7">
    <source>
        <dbReference type="PROSITE" id="PS52015"/>
    </source>
</evidence>
<keyword evidence="3" id="KW-1133">Transmembrane helix</keyword>